<keyword evidence="2" id="KW-0808">Transferase</keyword>
<dbReference type="InterPro" id="IPR001525">
    <property type="entry name" value="C5_MeTfrase"/>
</dbReference>
<gene>
    <name evidence="4" type="ORF">PCOR1329_LOCUS48083</name>
</gene>
<protein>
    <submittedName>
        <fullName evidence="4">Uncharacterized protein</fullName>
    </submittedName>
</protein>
<keyword evidence="1" id="KW-0489">Methyltransferase</keyword>
<keyword evidence="5" id="KW-1185">Reference proteome</keyword>
<name>A0ABN9UJD5_9DINO</name>
<dbReference type="Gene3D" id="3.90.120.10">
    <property type="entry name" value="DNA Methylase, subunit A, domain 2"/>
    <property type="match status" value="1"/>
</dbReference>
<dbReference type="Pfam" id="PF00145">
    <property type="entry name" value="DNA_methylase"/>
    <property type="match status" value="1"/>
</dbReference>
<feature type="compositionally biased region" description="Basic residues" evidence="3">
    <location>
        <begin position="46"/>
        <end position="71"/>
    </location>
</feature>
<evidence type="ECO:0000256" key="3">
    <source>
        <dbReference type="SAM" id="MobiDB-lite"/>
    </source>
</evidence>
<dbReference type="Proteomes" id="UP001189429">
    <property type="component" value="Unassembled WGS sequence"/>
</dbReference>
<comment type="caution">
    <text evidence="4">The sequence shown here is derived from an EMBL/GenBank/DDBJ whole genome shotgun (WGS) entry which is preliminary data.</text>
</comment>
<feature type="region of interest" description="Disordered" evidence="3">
    <location>
        <begin position="148"/>
        <end position="211"/>
    </location>
</feature>
<evidence type="ECO:0000256" key="1">
    <source>
        <dbReference type="ARBA" id="ARBA00022603"/>
    </source>
</evidence>
<feature type="region of interest" description="Disordered" evidence="3">
    <location>
        <begin position="46"/>
        <end position="97"/>
    </location>
</feature>
<proteinExistence type="predicted"/>
<feature type="region of interest" description="Disordered" evidence="3">
    <location>
        <begin position="829"/>
        <end position="849"/>
    </location>
</feature>
<reference evidence="4" key="1">
    <citation type="submission" date="2023-10" db="EMBL/GenBank/DDBJ databases">
        <authorList>
            <person name="Chen Y."/>
            <person name="Shah S."/>
            <person name="Dougan E. K."/>
            <person name="Thang M."/>
            <person name="Chan C."/>
        </authorList>
    </citation>
    <scope>NUCLEOTIDE SEQUENCE [LARGE SCALE GENOMIC DNA]</scope>
</reference>
<evidence type="ECO:0000256" key="2">
    <source>
        <dbReference type="ARBA" id="ARBA00022679"/>
    </source>
</evidence>
<dbReference type="EMBL" id="CAUYUJ010015802">
    <property type="protein sequence ID" value="CAK0858230.1"/>
    <property type="molecule type" value="Genomic_DNA"/>
</dbReference>
<dbReference type="SUPFAM" id="SSF53335">
    <property type="entry name" value="S-adenosyl-L-methionine-dependent methyltransferases"/>
    <property type="match status" value="1"/>
</dbReference>
<feature type="region of interest" description="Disordered" evidence="3">
    <location>
        <begin position="264"/>
        <end position="326"/>
    </location>
</feature>
<evidence type="ECO:0000313" key="4">
    <source>
        <dbReference type="EMBL" id="CAK0858230.1"/>
    </source>
</evidence>
<evidence type="ECO:0000313" key="5">
    <source>
        <dbReference type="Proteomes" id="UP001189429"/>
    </source>
</evidence>
<accession>A0ABN9UJD5</accession>
<feature type="region of interest" description="Disordered" evidence="3">
    <location>
        <begin position="110"/>
        <end position="134"/>
    </location>
</feature>
<organism evidence="4 5">
    <name type="scientific">Prorocentrum cordatum</name>
    <dbReference type="NCBI Taxonomy" id="2364126"/>
    <lineage>
        <taxon>Eukaryota</taxon>
        <taxon>Sar</taxon>
        <taxon>Alveolata</taxon>
        <taxon>Dinophyceae</taxon>
        <taxon>Prorocentrales</taxon>
        <taxon>Prorocentraceae</taxon>
        <taxon>Prorocentrum</taxon>
    </lineage>
</organism>
<dbReference type="Gene3D" id="3.40.50.150">
    <property type="entry name" value="Vaccinia Virus protein VP39"/>
    <property type="match status" value="1"/>
</dbReference>
<dbReference type="InterPro" id="IPR029063">
    <property type="entry name" value="SAM-dependent_MTases_sf"/>
</dbReference>
<sequence length="849" mass="92413">MSLIDDICVAAAVSAYVALIPPVLLCISTLTIDVPTTSNDAARKVMKRPKTKAKSKAKCQPRPKQMIKTKCKPTVGEHSDGHGTPCSAASSTQPDPAQKTLECLPTVVRTPRPQHPTAAKSGSQPPQTPESGVKVQKQVKLFRFAKQLATPPRRIRGSIASPGARQHSPAAKSVGTPDSLSPTVPMEGDIQLMSPAPSHSAGQRESPLGPLAGDALSSAGAALGENVESCAPVAKVVTDGDMPSPSPRRLAAALSDPCMRAALGVAGPSDLPEDPGAPTRPIAGASIERSEHPQSPWRSPSLLVDDQPTSPPQPQPSPAPPARWQWRRPLERGSLWQGKRAVRDFWEALDWADHALDQLAIEHEVQCESEDGQMLQDLSDRFGNDTASCAFSGIDAPGVGINELSWALGRKLKDINGPATMATAVKPRMLRHTEWYWESQQELLRMPDCDSCVFGDIESFFKPELADLLEYLKTHPESTVPLLGPLVMTGLTVKTCGACLRHGGTCPANSAKVHFAGTPCPDWSSCGQRKGAGGRTMVHFVAWVALRRALQEPIVIQENVKGFPTDLTCEYLGDTYDITSVILDSESYGFPVARTRKWTLLLHKTKVLSCDTQFGDFMRRFQRATMFTWQHFFTASPEEVRDELVAAARRRTSRATLRGLKAEGLDPACPASFELALTEWEFDNMKSYREAHPNCMYSLYQSHAAGFGAFSTPKVMQTLIKNTGMYWGDRSSVKKPIRWLTSTECLGTQGFPVLRRAGDPITSSFQVGRARKSAVVAGQAGNAMCVTIPGLVYLCSTSCVRRMGQALISIARNVSYAWEVLARWPRRSHEEDLQHTREGQRGEGEFGAP</sequence>
<feature type="compositionally biased region" description="Pro residues" evidence="3">
    <location>
        <begin position="309"/>
        <end position="321"/>
    </location>
</feature>